<evidence type="ECO:0008006" key="3">
    <source>
        <dbReference type="Google" id="ProtNLM"/>
    </source>
</evidence>
<organism evidence="1 2">
    <name type="scientific">Hordeum vulgare subsp. vulgare</name>
    <name type="common">Domesticated barley</name>
    <dbReference type="NCBI Taxonomy" id="112509"/>
    <lineage>
        <taxon>Eukaryota</taxon>
        <taxon>Viridiplantae</taxon>
        <taxon>Streptophyta</taxon>
        <taxon>Embryophyta</taxon>
        <taxon>Tracheophyta</taxon>
        <taxon>Spermatophyta</taxon>
        <taxon>Magnoliopsida</taxon>
        <taxon>Liliopsida</taxon>
        <taxon>Poales</taxon>
        <taxon>Poaceae</taxon>
        <taxon>BOP clade</taxon>
        <taxon>Pooideae</taxon>
        <taxon>Triticodae</taxon>
        <taxon>Triticeae</taxon>
        <taxon>Hordeinae</taxon>
        <taxon>Hordeum</taxon>
    </lineage>
</organism>
<reference evidence="1" key="3">
    <citation type="submission" date="2022-01" db="UniProtKB">
        <authorList>
            <consortium name="EnsemblPlants"/>
        </authorList>
    </citation>
    <scope>IDENTIFICATION</scope>
    <source>
        <strain evidence="1">subsp. vulgare</strain>
    </source>
</reference>
<name>A0A8I6WLV3_HORVV</name>
<dbReference type="PANTHER" id="PTHR35356">
    <property type="entry name" value="OS01G0156300 PROTEIN-RELATED"/>
    <property type="match status" value="1"/>
</dbReference>
<sequence>MGKLLCDSSSGGAAVAVAEALLPSPAPPSPPSAAACSGSGRSTTSSGWSERLALHCCGPIPSLPVARIADLRDNHHDRHDERLALNRLEDARDFAKRALRGVDGALKLLGSVQYMLHDLGAGAAGGRQAMEEQLQAAARKLQLVAVSTCNTRSLARMATEPPIGNRVQ</sequence>
<reference evidence="1" key="2">
    <citation type="submission" date="2020-10" db="EMBL/GenBank/DDBJ databases">
        <authorList>
            <person name="Scholz U."/>
            <person name="Mascher M."/>
            <person name="Fiebig A."/>
        </authorList>
    </citation>
    <scope>NUCLEOTIDE SEQUENCE [LARGE SCALE GENOMIC DNA]</scope>
    <source>
        <strain evidence="1">cv. Morex</strain>
    </source>
</reference>
<proteinExistence type="predicted"/>
<accession>A0A8I6WLV3</accession>
<dbReference type="Gramene" id="HORVU.MOREX.r3.2HG0126770.1">
    <property type="protein sequence ID" value="HORVU.MOREX.r3.2HG0126770.1"/>
    <property type="gene ID" value="HORVU.MOREX.r3.2HG0126770"/>
</dbReference>
<dbReference type="PANTHER" id="PTHR35356:SF4">
    <property type="entry name" value="BTR1"/>
    <property type="match status" value="1"/>
</dbReference>
<protein>
    <recommendedName>
        <fullName evidence="3">BTR1</fullName>
    </recommendedName>
</protein>
<dbReference type="SMR" id="A0A8I6WLV3"/>
<evidence type="ECO:0000313" key="2">
    <source>
        <dbReference type="Proteomes" id="UP000011116"/>
    </source>
</evidence>
<dbReference type="EnsemblPlants" id="HORVU.MOREX.r3.2HG0126770.1">
    <property type="protein sequence ID" value="HORVU.MOREX.r3.2HG0126770.1"/>
    <property type="gene ID" value="HORVU.MOREX.r3.2HG0126770"/>
</dbReference>
<keyword evidence="2" id="KW-1185">Reference proteome</keyword>
<reference evidence="2" key="1">
    <citation type="journal article" date="2012" name="Nature">
        <title>A physical, genetic and functional sequence assembly of the barley genome.</title>
        <authorList>
            <consortium name="The International Barley Genome Sequencing Consortium"/>
            <person name="Mayer K.F."/>
            <person name="Waugh R."/>
            <person name="Brown J.W."/>
            <person name="Schulman A."/>
            <person name="Langridge P."/>
            <person name="Platzer M."/>
            <person name="Fincher G.B."/>
            <person name="Muehlbauer G.J."/>
            <person name="Sato K."/>
            <person name="Close T.J."/>
            <person name="Wise R.P."/>
            <person name="Stein N."/>
        </authorList>
    </citation>
    <scope>NUCLEOTIDE SEQUENCE [LARGE SCALE GENOMIC DNA]</scope>
    <source>
        <strain evidence="2">cv. Morex</strain>
    </source>
</reference>
<evidence type="ECO:0000313" key="1">
    <source>
        <dbReference type="EnsemblPlants" id="HORVU.MOREX.r3.2HG0126770.1"/>
    </source>
</evidence>
<dbReference type="Proteomes" id="UP000011116">
    <property type="component" value="Chromosome 2H"/>
</dbReference>
<dbReference type="InterPro" id="IPR010535">
    <property type="entry name" value="DUF1110"/>
</dbReference>
<dbReference type="AlphaFoldDB" id="A0A8I6WLV3"/>